<dbReference type="EMBL" id="JAQMLR010000003">
    <property type="protein sequence ID" value="MDB8738045.1"/>
    <property type="molecule type" value="Genomic_DNA"/>
</dbReference>
<dbReference type="EMBL" id="QRTJ01000095">
    <property type="protein sequence ID" value="RGQ56731.1"/>
    <property type="molecule type" value="Genomic_DNA"/>
</dbReference>
<evidence type="ECO:0000313" key="3">
    <source>
        <dbReference type="EMBL" id="RHJ11536.1"/>
    </source>
</evidence>
<evidence type="ECO:0000313" key="4">
    <source>
        <dbReference type="Proteomes" id="UP000283992"/>
    </source>
</evidence>
<reference evidence="4 5" key="1">
    <citation type="submission" date="2018-08" db="EMBL/GenBank/DDBJ databases">
        <title>A genome reference for cultivated species of the human gut microbiota.</title>
        <authorList>
            <person name="Zou Y."/>
            <person name="Xue W."/>
            <person name="Luo G."/>
        </authorList>
    </citation>
    <scope>NUCLEOTIDE SEQUENCE [LARGE SCALE GENOMIC DNA]</scope>
    <source>
        <strain evidence="2 5">AF27-4BH</strain>
        <strain evidence="3 4">AM12-54</strain>
    </source>
</reference>
<name>A0A2N5NY46_MEDGN</name>
<proteinExistence type="predicted"/>
<protein>
    <submittedName>
        <fullName evidence="3">Uncharacterized protein</fullName>
    </submittedName>
</protein>
<dbReference type="Proteomes" id="UP001211731">
    <property type="component" value="Unassembled WGS sequence"/>
</dbReference>
<gene>
    <name evidence="3" type="ORF">DW142_09360</name>
    <name evidence="2" type="ORF">DWY88_18570</name>
    <name evidence="1" type="ORF">PNU63_04510</name>
</gene>
<dbReference type="RefSeq" id="WP_004843215.1">
    <property type="nucleotide sequence ID" value="NZ_AP031446.1"/>
</dbReference>
<dbReference type="Proteomes" id="UP000283992">
    <property type="component" value="Unassembled WGS sequence"/>
</dbReference>
<evidence type="ECO:0000313" key="2">
    <source>
        <dbReference type="EMBL" id="RGQ56731.1"/>
    </source>
</evidence>
<accession>A0A2N5NY46</accession>
<organism evidence="3 4">
    <name type="scientific">Mediterraneibacter gnavus</name>
    <name type="common">Ruminococcus gnavus</name>
    <dbReference type="NCBI Taxonomy" id="33038"/>
    <lineage>
        <taxon>Bacteria</taxon>
        <taxon>Bacillati</taxon>
        <taxon>Bacillota</taxon>
        <taxon>Clostridia</taxon>
        <taxon>Lachnospirales</taxon>
        <taxon>Lachnospiraceae</taxon>
        <taxon>Mediterraneibacter</taxon>
    </lineage>
</organism>
<dbReference type="GeneID" id="57434605"/>
<dbReference type="AlphaFoldDB" id="A0A2N5NY46"/>
<sequence>MESDSIFHNPYIEKLLSAEIRLWEIPKEELRGSMAWEIYLSAFRADRALSKSHYETDLCLLKEEIEQARKTTDFSFTHCLERLYEDKRSEYELVYRLKKDPMLEIKPTSRKVSIFQYLRMKKRL</sequence>
<evidence type="ECO:0000313" key="5">
    <source>
        <dbReference type="Proteomes" id="UP000286137"/>
    </source>
</evidence>
<evidence type="ECO:0000313" key="1">
    <source>
        <dbReference type="EMBL" id="MDB8738045.1"/>
    </source>
</evidence>
<comment type="caution">
    <text evidence="3">The sequence shown here is derived from an EMBL/GenBank/DDBJ whole genome shotgun (WGS) entry which is preliminary data.</text>
</comment>
<dbReference type="EMBL" id="QRLN01000011">
    <property type="protein sequence ID" value="RHJ11536.1"/>
    <property type="molecule type" value="Genomic_DNA"/>
</dbReference>
<reference evidence="1" key="2">
    <citation type="submission" date="2023-01" db="EMBL/GenBank/DDBJ databases">
        <title>Human gut microbiome strain richness.</title>
        <authorList>
            <person name="Chen-Liaw A."/>
        </authorList>
    </citation>
    <scope>NUCLEOTIDE SEQUENCE</scope>
    <source>
        <strain evidence="1">1001217st1_A9_1001217B_191108</strain>
    </source>
</reference>
<dbReference type="Proteomes" id="UP000286137">
    <property type="component" value="Unassembled WGS sequence"/>
</dbReference>